<organism evidence="1 2">
    <name type="scientific">Fusarium oxysporum (strain Fo5176)</name>
    <name type="common">Fusarium vascular wilt</name>
    <dbReference type="NCBI Taxonomy" id="660025"/>
    <lineage>
        <taxon>Eukaryota</taxon>
        <taxon>Fungi</taxon>
        <taxon>Dikarya</taxon>
        <taxon>Ascomycota</taxon>
        <taxon>Pezizomycotina</taxon>
        <taxon>Sordariomycetes</taxon>
        <taxon>Hypocreomycetidae</taxon>
        <taxon>Hypocreales</taxon>
        <taxon>Nectriaceae</taxon>
        <taxon>Fusarium</taxon>
        <taxon>Fusarium oxysporum species complex</taxon>
    </lineage>
</organism>
<dbReference type="Proteomes" id="UP000002489">
    <property type="component" value="Unassembled WGS sequence"/>
</dbReference>
<dbReference type="AlphaFoldDB" id="A0A0D2XZU8"/>
<dbReference type="EnsemblFungi" id="FOXG_09531T0">
    <property type="protein sequence ID" value="FOXG_09531P0"/>
    <property type="gene ID" value="FOXG_09531"/>
</dbReference>
<dbReference type="STRING" id="426428.A0A0D2XZU8"/>
<protein>
    <submittedName>
        <fullName evidence="1">Uncharacterized protein</fullName>
    </submittedName>
</protein>
<proteinExistence type="predicted"/>
<evidence type="ECO:0000313" key="2">
    <source>
        <dbReference type="Proteomes" id="UP000002489"/>
    </source>
</evidence>
<accession>A0A0D2XZU8</accession>
<evidence type="ECO:0000313" key="1">
    <source>
        <dbReference type="EnsemblFungi" id="FOXG_09531P0"/>
    </source>
</evidence>
<name>A0A0D2XZU8_FUSOF</name>
<reference evidence="2" key="1">
    <citation type="journal article" date="2012" name="Mol. Plant Microbe Interact.">
        <title>A highly conserved effector in Fusarium oxysporum is required for full virulence on Arabidopsis.</title>
        <authorList>
            <person name="Thatcher L.F."/>
            <person name="Gardiner D.M."/>
            <person name="Kazan K."/>
            <person name="Manners J."/>
        </authorList>
    </citation>
    <scope>NUCLEOTIDE SEQUENCE [LARGE SCALE GENOMIC DNA]</scope>
    <source>
        <strain evidence="2">Fo5176</strain>
    </source>
</reference>
<reference evidence="1" key="2">
    <citation type="submission" date="2025-08" db="UniProtKB">
        <authorList>
            <consortium name="EnsemblFungi"/>
        </authorList>
    </citation>
    <scope>IDENTIFICATION</scope>
    <source>
        <strain evidence="1">4287 / CBS 123668 / FGSC 9935 / NRRL 34936</strain>
    </source>
</reference>
<sequence>MEKRAQATESLIQTSSGQAALDYAVQAAELYMRAAGEASTKKDATRLRLKCQQLIAQAEKLKAELTQTPSVLLRTSKLHSNLFPPWTKEPSDKEFQLLPGDEPFT</sequence>